<comment type="caution">
    <text evidence="1">The sequence shown here is derived from an EMBL/GenBank/DDBJ whole genome shotgun (WGS) entry which is preliminary data.</text>
</comment>
<dbReference type="AlphaFoldDB" id="A0A229P2P4"/>
<dbReference type="OrthoDB" id="2657395at2"/>
<sequence length="232" mass="25636">MNNRSQRSNSASHIMAVVFGIIILLIVVSQCSNASSNNVSMFDTSYNSSYNSSSNSTGGQGTTADATVVPWDYRVTEGEVGDLVGGDMTILPDNQLMANDDQYGTGDKVWTLQYMTANLKENDQGKAAVTLSTWNPIKSYKTKAAATADLDRLKVKLKTKVKLVGVYKTKLDDKTRQFAVLRLPTGQQVKQPIDEKRYSTLKSAKEADIIMEEIHDHSQFDLAYSKFRGWAS</sequence>
<dbReference type="Proteomes" id="UP000215145">
    <property type="component" value="Unassembled WGS sequence"/>
</dbReference>
<dbReference type="RefSeq" id="WP_089523239.1">
    <property type="nucleotide sequence ID" value="NZ_NMUQ01000001.1"/>
</dbReference>
<evidence type="ECO:0000313" key="2">
    <source>
        <dbReference type="Proteomes" id="UP000215145"/>
    </source>
</evidence>
<accession>A0A229P2P4</accession>
<protein>
    <submittedName>
        <fullName evidence="1">Signal peptide protein</fullName>
    </submittedName>
</protein>
<gene>
    <name evidence="1" type="ORF">CGZ75_05490</name>
</gene>
<proteinExistence type="predicted"/>
<evidence type="ECO:0000313" key="1">
    <source>
        <dbReference type="EMBL" id="OXM16155.1"/>
    </source>
</evidence>
<name>A0A229P2P4_9BACL</name>
<reference evidence="1 2" key="1">
    <citation type="submission" date="2017-07" db="EMBL/GenBank/DDBJ databases">
        <title>Paenibacillus herberti R33 genome sequencing and assembly.</title>
        <authorList>
            <person name="Su W."/>
        </authorList>
    </citation>
    <scope>NUCLEOTIDE SEQUENCE [LARGE SCALE GENOMIC DNA]</scope>
    <source>
        <strain evidence="1 2">R33</strain>
    </source>
</reference>
<keyword evidence="2" id="KW-1185">Reference proteome</keyword>
<dbReference type="EMBL" id="NMUQ01000001">
    <property type="protein sequence ID" value="OXM16155.1"/>
    <property type="molecule type" value="Genomic_DNA"/>
</dbReference>
<organism evidence="1 2">
    <name type="scientific">Paenibacillus herberti</name>
    <dbReference type="NCBI Taxonomy" id="1619309"/>
    <lineage>
        <taxon>Bacteria</taxon>
        <taxon>Bacillati</taxon>
        <taxon>Bacillota</taxon>
        <taxon>Bacilli</taxon>
        <taxon>Bacillales</taxon>
        <taxon>Paenibacillaceae</taxon>
        <taxon>Paenibacillus</taxon>
    </lineage>
</organism>